<dbReference type="OrthoDB" id="2474611at2"/>
<dbReference type="GO" id="GO:0006281">
    <property type="term" value="P:DNA repair"/>
    <property type="evidence" value="ECO:0007669"/>
    <property type="project" value="TreeGrafter"/>
</dbReference>
<dbReference type="InterPro" id="IPR050155">
    <property type="entry name" value="HAD-like_hydrolase_sf"/>
</dbReference>
<keyword evidence="2" id="KW-1185">Reference proteome</keyword>
<gene>
    <name evidence="1" type="ORF">EV207_11464</name>
</gene>
<dbReference type="SUPFAM" id="SSF56784">
    <property type="entry name" value="HAD-like"/>
    <property type="match status" value="1"/>
</dbReference>
<accession>A0A4R2P2I6</accession>
<dbReference type="InterPro" id="IPR036412">
    <property type="entry name" value="HAD-like_sf"/>
</dbReference>
<organism evidence="1 2">
    <name type="scientific">Scopulibacillus darangshiensis</name>
    <dbReference type="NCBI Taxonomy" id="442528"/>
    <lineage>
        <taxon>Bacteria</taxon>
        <taxon>Bacillati</taxon>
        <taxon>Bacillota</taxon>
        <taxon>Bacilli</taxon>
        <taxon>Bacillales</taxon>
        <taxon>Sporolactobacillaceae</taxon>
        <taxon>Scopulibacillus</taxon>
    </lineage>
</organism>
<dbReference type="AlphaFoldDB" id="A0A4R2P2I6"/>
<comment type="caution">
    <text evidence="1">The sequence shown here is derived from an EMBL/GenBank/DDBJ whole genome shotgun (WGS) entry which is preliminary data.</text>
</comment>
<dbReference type="PANTHER" id="PTHR43434">
    <property type="entry name" value="PHOSPHOGLYCOLATE PHOSPHATASE"/>
    <property type="match status" value="1"/>
</dbReference>
<dbReference type="Gene3D" id="3.40.50.1000">
    <property type="entry name" value="HAD superfamily/HAD-like"/>
    <property type="match status" value="1"/>
</dbReference>
<dbReference type="SFLD" id="SFLDS00003">
    <property type="entry name" value="Haloacid_Dehalogenase"/>
    <property type="match status" value="1"/>
</dbReference>
<dbReference type="SFLD" id="SFLDG01129">
    <property type="entry name" value="C1.5:_HAD__Beta-PGM__Phosphata"/>
    <property type="match status" value="1"/>
</dbReference>
<dbReference type="EMBL" id="SLXK01000014">
    <property type="protein sequence ID" value="TCP28939.1"/>
    <property type="molecule type" value="Genomic_DNA"/>
</dbReference>
<evidence type="ECO:0000313" key="1">
    <source>
        <dbReference type="EMBL" id="TCP28939.1"/>
    </source>
</evidence>
<dbReference type="GO" id="GO:0008967">
    <property type="term" value="F:phosphoglycolate phosphatase activity"/>
    <property type="evidence" value="ECO:0007669"/>
    <property type="project" value="TreeGrafter"/>
</dbReference>
<evidence type="ECO:0000313" key="2">
    <source>
        <dbReference type="Proteomes" id="UP000295416"/>
    </source>
</evidence>
<dbReference type="InterPro" id="IPR023214">
    <property type="entry name" value="HAD_sf"/>
</dbReference>
<name>A0A4R2P2I6_9BACL</name>
<sequence>MIETVLFDVDGVLLSEERYFDASALTVWELLYSNNYLGLNPKAFKTDLQDDDISQIREQVFQNDLVLKLMKARGLNANWDMIYLAFSHQLIHLLSQIRDVEQSLINDWLAQDINRETLSAMKAIFAKYQLRIDYGAFIEDFKQTNAEKEELLTFLNHVAEQKLGVKTTIFKRQSSLWDICEHASQEWYVGDENIVASTGKTSVQNGKPGFLNDEKTIGEPEAIGRLFQSLKDEGVSIGIGTGRPELETIEPFKHLGWLDYFDKDRIVTADDVLHAERDYPEHMPLAKPNPFSFIASLLGKQTPVIDCITKTLPLKNAERVLIVGDSLADLYAAKEIGCRFAAVLTGLSGKAARADFEAQNADYILDHVLDVRGLITDLKEN</sequence>
<dbReference type="RefSeq" id="WP_132746240.1">
    <property type="nucleotide sequence ID" value="NZ_SLXK01000014.1"/>
</dbReference>
<proteinExistence type="predicted"/>
<protein>
    <submittedName>
        <fullName evidence="1">HAD-hyrolase-like protein</fullName>
    </submittedName>
</protein>
<dbReference type="Pfam" id="PF13242">
    <property type="entry name" value="Hydrolase_like"/>
    <property type="match status" value="1"/>
</dbReference>
<reference evidence="1 2" key="1">
    <citation type="submission" date="2019-03" db="EMBL/GenBank/DDBJ databases">
        <title>Genomic Encyclopedia of Type Strains, Phase IV (KMG-IV): sequencing the most valuable type-strain genomes for metagenomic binning, comparative biology and taxonomic classification.</title>
        <authorList>
            <person name="Goeker M."/>
        </authorList>
    </citation>
    <scope>NUCLEOTIDE SEQUENCE [LARGE SCALE GENOMIC DNA]</scope>
    <source>
        <strain evidence="1 2">DSM 19377</strain>
    </source>
</reference>
<dbReference type="Proteomes" id="UP000295416">
    <property type="component" value="Unassembled WGS sequence"/>
</dbReference>
<dbReference type="PANTHER" id="PTHR43434:SF1">
    <property type="entry name" value="PHOSPHOGLYCOLATE PHOSPHATASE"/>
    <property type="match status" value="1"/>
</dbReference>